<reference evidence="1" key="1">
    <citation type="journal article" date="2021" name="Proc. Natl. Acad. Sci. U.S.A.">
        <title>A Catalog of Tens of Thousands of Viruses from Human Metagenomes Reveals Hidden Associations with Chronic Diseases.</title>
        <authorList>
            <person name="Tisza M.J."/>
            <person name="Buck C.B."/>
        </authorList>
    </citation>
    <scope>NUCLEOTIDE SEQUENCE</scope>
    <source>
        <strain evidence="1">CtcK97</strain>
    </source>
</reference>
<name>A0A8S5UAX0_9CAUD</name>
<dbReference type="EMBL" id="BK016058">
    <property type="protein sequence ID" value="DAF91616.1"/>
    <property type="molecule type" value="Genomic_DNA"/>
</dbReference>
<organism evidence="1">
    <name type="scientific">Siphoviridae sp. ctcK97</name>
    <dbReference type="NCBI Taxonomy" id="2825571"/>
    <lineage>
        <taxon>Viruses</taxon>
        <taxon>Duplodnaviria</taxon>
        <taxon>Heunggongvirae</taxon>
        <taxon>Uroviricota</taxon>
        <taxon>Caudoviricetes</taxon>
    </lineage>
</organism>
<sequence length="69" mass="8241">MINTIVCGIDPNREWLLRVITYDPDAKTSHELMWFFDSRREAEIHFERLSESIPIQNAIVRIVKIRSRI</sequence>
<accession>A0A8S5UAX0</accession>
<protein>
    <submittedName>
        <fullName evidence="1">Uncharacterized protein</fullName>
    </submittedName>
</protein>
<proteinExistence type="predicted"/>
<evidence type="ECO:0000313" key="1">
    <source>
        <dbReference type="EMBL" id="DAF91616.1"/>
    </source>
</evidence>